<dbReference type="GO" id="GO:0005886">
    <property type="term" value="C:plasma membrane"/>
    <property type="evidence" value="ECO:0007669"/>
    <property type="project" value="UniProtKB-SubCell"/>
</dbReference>
<keyword evidence="3 8" id="KW-0812">Transmembrane</keyword>
<keyword evidence="12" id="KW-1185">Reference proteome</keyword>
<dbReference type="SUPFAM" id="SSF52540">
    <property type="entry name" value="P-loop containing nucleoside triphosphate hydrolases"/>
    <property type="match status" value="1"/>
</dbReference>
<dbReference type="GO" id="GO:0005524">
    <property type="term" value="F:ATP binding"/>
    <property type="evidence" value="ECO:0007669"/>
    <property type="project" value="UniProtKB-KW"/>
</dbReference>
<dbReference type="OrthoDB" id="9762778at2"/>
<dbReference type="GO" id="GO:0016887">
    <property type="term" value="F:ATP hydrolysis activity"/>
    <property type="evidence" value="ECO:0007669"/>
    <property type="project" value="InterPro"/>
</dbReference>
<dbReference type="InterPro" id="IPR003593">
    <property type="entry name" value="AAA+_ATPase"/>
</dbReference>
<keyword evidence="2" id="KW-0813">Transport</keyword>
<dbReference type="FunFam" id="3.40.50.300:FF:000287">
    <property type="entry name" value="Multidrug ABC transporter ATP-binding protein"/>
    <property type="match status" value="1"/>
</dbReference>
<dbReference type="Gene3D" id="3.40.50.300">
    <property type="entry name" value="P-loop containing nucleotide triphosphate hydrolases"/>
    <property type="match status" value="1"/>
</dbReference>
<evidence type="ECO:0000313" key="12">
    <source>
        <dbReference type="Proteomes" id="UP000215027"/>
    </source>
</evidence>
<feature type="transmembrane region" description="Helical" evidence="8">
    <location>
        <begin position="332"/>
        <end position="349"/>
    </location>
</feature>
<dbReference type="KEGG" id="pbf:CFX0092_A0121"/>
<dbReference type="InterPro" id="IPR011527">
    <property type="entry name" value="ABC1_TM_dom"/>
</dbReference>
<dbReference type="Pfam" id="PF00005">
    <property type="entry name" value="ABC_tran"/>
    <property type="match status" value="1"/>
</dbReference>
<dbReference type="CDD" id="cd18547">
    <property type="entry name" value="ABC_6TM_Tm288_like"/>
    <property type="match status" value="1"/>
</dbReference>
<feature type="domain" description="ABC transmembrane type-1" evidence="10">
    <location>
        <begin position="38"/>
        <end position="368"/>
    </location>
</feature>
<dbReference type="Proteomes" id="UP000215027">
    <property type="component" value="Chromosome I"/>
</dbReference>
<evidence type="ECO:0000256" key="7">
    <source>
        <dbReference type="ARBA" id="ARBA00023136"/>
    </source>
</evidence>
<dbReference type="SUPFAM" id="SSF90123">
    <property type="entry name" value="ABC transporter transmembrane region"/>
    <property type="match status" value="1"/>
</dbReference>
<accession>A0A160SYH4</accession>
<keyword evidence="4" id="KW-0547">Nucleotide-binding</keyword>
<evidence type="ECO:0000256" key="8">
    <source>
        <dbReference type="SAM" id="Phobius"/>
    </source>
</evidence>
<dbReference type="RefSeq" id="WP_095041665.1">
    <property type="nucleotide sequence ID" value="NZ_LN890655.1"/>
</dbReference>
<feature type="domain" description="ABC transporter" evidence="9">
    <location>
        <begin position="402"/>
        <end position="636"/>
    </location>
</feature>
<reference evidence="11" key="1">
    <citation type="submission" date="2016-01" db="EMBL/GenBank/DDBJ databases">
        <authorList>
            <person name="Mcilroy J.S."/>
            <person name="Karst M S."/>
            <person name="Albertsen M."/>
        </authorList>
    </citation>
    <scope>NUCLEOTIDE SEQUENCE</scope>
    <source>
        <strain evidence="11">Cfx-K</strain>
    </source>
</reference>
<dbReference type="InterPro" id="IPR027417">
    <property type="entry name" value="P-loop_NTPase"/>
</dbReference>
<dbReference type="EMBL" id="LN890655">
    <property type="protein sequence ID" value="CUS02002.2"/>
    <property type="molecule type" value="Genomic_DNA"/>
</dbReference>
<feature type="transmembrane region" description="Helical" evidence="8">
    <location>
        <begin position="33"/>
        <end position="54"/>
    </location>
</feature>
<dbReference type="PROSITE" id="PS00211">
    <property type="entry name" value="ABC_TRANSPORTER_1"/>
    <property type="match status" value="1"/>
</dbReference>
<proteinExistence type="predicted"/>
<comment type="subcellular location">
    <subcellularLocation>
        <location evidence="1">Cell membrane</location>
        <topology evidence="1">Multi-pass membrane protein</topology>
    </subcellularLocation>
</comment>
<evidence type="ECO:0000256" key="4">
    <source>
        <dbReference type="ARBA" id="ARBA00022741"/>
    </source>
</evidence>
<keyword evidence="5" id="KW-0067">ATP-binding</keyword>
<keyword evidence="7 8" id="KW-0472">Membrane</keyword>
<dbReference type="GO" id="GO:0015421">
    <property type="term" value="F:ABC-type oligopeptide transporter activity"/>
    <property type="evidence" value="ECO:0007669"/>
    <property type="project" value="TreeGrafter"/>
</dbReference>
<dbReference type="SMART" id="SM00382">
    <property type="entry name" value="AAA"/>
    <property type="match status" value="1"/>
</dbReference>
<dbReference type="Pfam" id="PF00664">
    <property type="entry name" value="ABC_membrane"/>
    <property type="match status" value="1"/>
</dbReference>
<evidence type="ECO:0000259" key="9">
    <source>
        <dbReference type="PROSITE" id="PS50893"/>
    </source>
</evidence>
<gene>
    <name evidence="11" type="ORF">CFX0092_A0121</name>
</gene>
<evidence type="ECO:0000256" key="3">
    <source>
        <dbReference type="ARBA" id="ARBA00022692"/>
    </source>
</evidence>
<dbReference type="CDD" id="cd03254">
    <property type="entry name" value="ABCC_Glucan_exporter_like"/>
    <property type="match status" value="1"/>
</dbReference>
<evidence type="ECO:0000256" key="5">
    <source>
        <dbReference type="ARBA" id="ARBA00022840"/>
    </source>
</evidence>
<feature type="transmembrane region" description="Helical" evidence="8">
    <location>
        <begin position="309"/>
        <end position="326"/>
    </location>
</feature>
<organism evidence="11 12">
    <name type="scientific">Candidatus Promineifilum breve</name>
    <dbReference type="NCBI Taxonomy" id="1806508"/>
    <lineage>
        <taxon>Bacteria</taxon>
        <taxon>Bacillati</taxon>
        <taxon>Chloroflexota</taxon>
        <taxon>Ardenticatenia</taxon>
        <taxon>Candidatus Promineifilales</taxon>
        <taxon>Candidatus Promineifilaceae</taxon>
        <taxon>Candidatus Promineifilum</taxon>
    </lineage>
</organism>
<evidence type="ECO:0000256" key="6">
    <source>
        <dbReference type="ARBA" id="ARBA00022989"/>
    </source>
</evidence>
<protein>
    <submittedName>
        <fullName evidence="11">ABC transporter</fullName>
    </submittedName>
</protein>
<dbReference type="InterPro" id="IPR003439">
    <property type="entry name" value="ABC_transporter-like_ATP-bd"/>
</dbReference>
<evidence type="ECO:0000259" key="10">
    <source>
        <dbReference type="PROSITE" id="PS50929"/>
    </source>
</evidence>
<dbReference type="Gene3D" id="1.20.1560.10">
    <property type="entry name" value="ABC transporter type 1, transmembrane domain"/>
    <property type="match status" value="1"/>
</dbReference>
<evidence type="ECO:0000313" key="11">
    <source>
        <dbReference type="EMBL" id="CUS02002.2"/>
    </source>
</evidence>
<name>A0A160SYH4_9CHLR</name>
<feature type="transmembrane region" description="Helical" evidence="8">
    <location>
        <begin position="116"/>
        <end position="140"/>
    </location>
</feature>
<dbReference type="InterPro" id="IPR039421">
    <property type="entry name" value="Type_1_exporter"/>
</dbReference>
<dbReference type="PANTHER" id="PTHR43394:SF1">
    <property type="entry name" value="ATP-BINDING CASSETTE SUB-FAMILY B MEMBER 10, MITOCHONDRIAL"/>
    <property type="match status" value="1"/>
</dbReference>
<feature type="transmembrane region" description="Helical" evidence="8">
    <location>
        <begin position="219"/>
        <end position="237"/>
    </location>
</feature>
<sequence length="667" mass="72851">MMNENARALGMETSKARSVSGTLRRLWHYFRHYSWVLLLVAFLVIAGTYMQVLIPDLTGQAVDCYLGPISIRATAGAGAEFLASLAGDAGGSGAFSNCWYTTTAADAPTDELVRGFGGLILLIVGLYVGSAIFSGLMFYLMSWAGFRVLRDLQAEVFGHIHRLSLGYFTKHEVGDVMSRFTNDMDTLQQVIGFGLVSVLQGGLMIVWVVVVMFQKNAPFALISLLTLPLMVILTRWFSNQARKAFRKARQQIGNVNADLQESISAVREVQAFSREGENIQQFRESNAANRDANIRAQAYTGALGPMLEGLTYVSLAIVAGVGGLLMLNGQGLLGTTISVGLITTFIGYTQQFNRPVQQIAIQWATIQSAVAGAERIFGLLDETVEITDRPGAAEMPAIQGHVVYRDVHAEYNPGEPVLRGVDIEAQPGQSIAIVGPTGAGKTTIINLLPRFWDVSSGSLTIDGIDVRDVTQASLRRQIGIVLQDSFLFSDTVMNNIRYGRPEATDEEVMAAAQLAHADEFINRLQDGYQTILGERGAGLSQGQRQLLSIARVALIDPRILILDEATSSVDTRTEKQIQKALEKLLDGRTSFVIAHRLSTIRHADQVLVVDGGRIIERGTHQSLLAERGFYYDLYMSQFRRKDAAALAAEAADDTEEAEELAYFVPGD</sequence>
<evidence type="ECO:0000256" key="1">
    <source>
        <dbReference type="ARBA" id="ARBA00004651"/>
    </source>
</evidence>
<dbReference type="PROSITE" id="PS50929">
    <property type="entry name" value="ABC_TM1F"/>
    <property type="match status" value="1"/>
</dbReference>
<dbReference type="InterPro" id="IPR017871">
    <property type="entry name" value="ABC_transporter-like_CS"/>
</dbReference>
<keyword evidence="6 8" id="KW-1133">Transmembrane helix</keyword>
<dbReference type="PANTHER" id="PTHR43394">
    <property type="entry name" value="ATP-DEPENDENT PERMEASE MDL1, MITOCHONDRIAL"/>
    <property type="match status" value="1"/>
</dbReference>
<dbReference type="AlphaFoldDB" id="A0A160SYH4"/>
<evidence type="ECO:0000256" key="2">
    <source>
        <dbReference type="ARBA" id="ARBA00022448"/>
    </source>
</evidence>
<dbReference type="PROSITE" id="PS50893">
    <property type="entry name" value="ABC_TRANSPORTER_2"/>
    <property type="match status" value="1"/>
</dbReference>
<feature type="transmembrane region" description="Helical" evidence="8">
    <location>
        <begin position="190"/>
        <end position="213"/>
    </location>
</feature>
<dbReference type="InterPro" id="IPR036640">
    <property type="entry name" value="ABC1_TM_sf"/>
</dbReference>